<dbReference type="EMBL" id="JAYDYW010000010">
    <property type="protein sequence ID" value="MEE1674918.1"/>
    <property type="molecule type" value="Genomic_DNA"/>
</dbReference>
<keyword evidence="1" id="KW-0812">Transmembrane</keyword>
<name>A0ABU7G6I6_9ALTE</name>
<evidence type="ECO:0000313" key="3">
    <source>
        <dbReference type="Proteomes" id="UP001310248"/>
    </source>
</evidence>
<dbReference type="NCBIfam" id="TIGR00341">
    <property type="entry name" value="TIGR00341 family protein"/>
    <property type="match status" value="1"/>
</dbReference>
<keyword evidence="3" id="KW-1185">Reference proteome</keyword>
<dbReference type="Gene3D" id="2.60.200.40">
    <property type="match status" value="1"/>
</dbReference>
<feature type="transmembrane region" description="Helical" evidence="1">
    <location>
        <begin position="430"/>
        <end position="450"/>
    </location>
</feature>
<dbReference type="SUPFAM" id="SSF111331">
    <property type="entry name" value="NAD kinase/diacylglycerol kinase-like"/>
    <property type="match status" value="1"/>
</dbReference>
<evidence type="ECO:0000313" key="2">
    <source>
        <dbReference type="EMBL" id="MEE1674918.1"/>
    </source>
</evidence>
<dbReference type="PANTHER" id="PTHR20992">
    <property type="entry name" value="AT15442P-RELATED"/>
    <property type="match status" value="1"/>
</dbReference>
<sequence>MADSFLLFEPDASDLVSQKLVPLFEDVILPKTWDLNEPPEFKADSLVYCYLSDESLTHAIALAVEQQWVIAVLPHPKANHARRAFSLASTAEKALAEFSQAQISKIDVLRCNQQVVLNHLVVGHSFNLRPGGHNASWRQRIAQTWQNIRKIGEIKPQKLSLTTGSETCLETSLVGLVIIEHAQGSMLSKRILTDTHCNDGMLESMLLAPRSIMEMFRFLVLAMFGRVVKKPRFLSLIKSKSIEVKAENELEYWLDGVLAKADSLNIECEHRALSILPSASMLCQDNVAAVKESRKIANLPEGEAINAMAAKPLPWIAHAAKEEFKDLYQLLRDNATTSPAFLTLMVLSTLLATIGLYASSAPVIIGAMILAPLMAPIISLSMALTRQDPSLMTASLRTLFTGLCVALSFAACASFIIPMEVITPEISARLSPNLLDLGVAIISGIAGAYAHARIDAAKSLAGVAIAVALVPPLAVTGIGLGWLNIGVASGAFLLFLTNLAGIVFSAALTFLSLGFAPFTRAKKGLGIALLAVALVSIPLVFSFNRLSEEAQIVQRLQGKTFNEVLLRTVRARSTTPLTLRLQLVSEKSLNDQQLDALKERIKQELGRDFELEASIIIRR</sequence>
<dbReference type="RefSeq" id="WP_329775938.1">
    <property type="nucleotide sequence ID" value="NZ_JAYDYW010000010.1"/>
</dbReference>
<protein>
    <submittedName>
        <fullName evidence="2">TIGR00341 family protein</fullName>
    </submittedName>
</protein>
<dbReference type="InterPro" id="IPR005240">
    <property type="entry name" value="DUF389"/>
</dbReference>
<reference evidence="3" key="1">
    <citation type="submission" date="2023-07" db="EMBL/GenBank/DDBJ databases">
        <title>Draft genome sequence of Agarivorans aestuarii strain ZMCS4, a CAZymes producing bacteria isolated from the marine brown algae Clodostephus spongiosus.</title>
        <authorList>
            <person name="Lorente B."/>
            <person name="Cabral C."/>
            <person name="Frias J."/>
            <person name="Faria J."/>
            <person name="Toubarro D."/>
        </authorList>
    </citation>
    <scope>NUCLEOTIDE SEQUENCE [LARGE SCALE GENOMIC DNA]</scope>
    <source>
        <strain evidence="3">ZMCS4</strain>
    </source>
</reference>
<dbReference type="Proteomes" id="UP001310248">
    <property type="component" value="Unassembled WGS sequence"/>
</dbReference>
<evidence type="ECO:0000256" key="1">
    <source>
        <dbReference type="SAM" id="Phobius"/>
    </source>
</evidence>
<dbReference type="PANTHER" id="PTHR20992:SF9">
    <property type="entry name" value="AT15442P-RELATED"/>
    <property type="match status" value="1"/>
</dbReference>
<organism evidence="2 3">
    <name type="scientific">Agarivorans aestuarii</name>
    <dbReference type="NCBI Taxonomy" id="1563703"/>
    <lineage>
        <taxon>Bacteria</taxon>
        <taxon>Pseudomonadati</taxon>
        <taxon>Pseudomonadota</taxon>
        <taxon>Gammaproteobacteria</taxon>
        <taxon>Alteromonadales</taxon>
        <taxon>Alteromonadaceae</taxon>
        <taxon>Agarivorans</taxon>
    </lineage>
</organism>
<dbReference type="InterPro" id="IPR017438">
    <property type="entry name" value="ATP-NAD_kinase_N"/>
</dbReference>
<feature type="transmembrane region" description="Helical" evidence="1">
    <location>
        <begin position="491"/>
        <end position="513"/>
    </location>
</feature>
<keyword evidence="1" id="KW-0472">Membrane</keyword>
<feature type="transmembrane region" description="Helical" evidence="1">
    <location>
        <begin position="396"/>
        <end position="418"/>
    </location>
</feature>
<comment type="caution">
    <text evidence="2">The sequence shown here is derived from an EMBL/GenBank/DDBJ whole genome shotgun (WGS) entry which is preliminary data.</text>
</comment>
<keyword evidence="1" id="KW-1133">Transmembrane helix</keyword>
<feature type="transmembrane region" description="Helical" evidence="1">
    <location>
        <begin position="462"/>
        <end position="485"/>
    </location>
</feature>
<dbReference type="InterPro" id="IPR016064">
    <property type="entry name" value="NAD/diacylglycerol_kinase_sf"/>
</dbReference>
<feature type="transmembrane region" description="Helical" evidence="1">
    <location>
        <begin position="525"/>
        <end position="543"/>
    </location>
</feature>
<feature type="transmembrane region" description="Helical" evidence="1">
    <location>
        <begin position="340"/>
        <end position="358"/>
    </location>
</feature>
<dbReference type="Pfam" id="PF04087">
    <property type="entry name" value="DUF389"/>
    <property type="match status" value="1"/>
</dbReference>
<accession>A0ABU7G6I6</accession>
<dbReference type="Gene3D" id="3.40.50.10330">
    <property type="entry name" value="Probable inorganic polyphosphate/atp-NAD kinase, domain 1"/>
    <property type="match status" value="1"/>
</dbReference>
<gene>
    <name evidence="2" type="ORF">SNR37_000238</name>
</gene>
<proteinExistence type="predicted"/>
<feature type="transmembrane region" description="Helical" evidence="1">
    <location>
        <begin position="364"/>
        <end position="384"/>
    </location>
</feature>